<dbReference type="AlphaFoldDB" id="A0AA88CQG8"/>
<evidence type="ECO:0000259" key="2">
    <source>
        <dbReference type="Pfam" id="PF18087"/>
    </source>
</evidence>
<evidence type="ECO:0000259" key="4">
    <source>
        <dbReference type="Pfam" id="PF18579"/>
    </source>
</evidence>
<dbReference type="InterPro" id="IPR041358">
    <property type="entry name" value="Raf1_N"/>
</dbReference>
<dbReference type="Pfam" id="PF18579">
    <property type="entry name" value="Raf1_HTH"/>
    <property type="match status" value="1"/>
</dbReference>
<reference evidence="5" key="1">
    <citation type="submission" date="2023-07" db="EMBL/GenBank/DDBJ databases">
        <title>draft genome sequence of fig (Ficus carica).</title>
        <authorList>
            <person name="Takahashi T."/>
            <person name="Nishimura K."/>
        </authorList>
    </citation>
    <scope>NUCLEOTIDE SEQUENCE</scope>
</reference>
<name>A0AA88CQG8_FICCA</name>
<evidence type="ECO:0000313" key="6">
    <source>
        <dbReference type="Proteomes" id="UP001187192"/>
    </source>
</evidence>
<dbReference type="Pfam" id="PF18087">
    <property type="entry name" value="RuBisCo_chap_C"/>
    <property type="match status" value="1"/>
</dbReference>
<accession>A0AA88CQG8</accession>
<dbReference type="EMBL" id="BTGU01000001">
    <property type="protein sequence ID" value="GMN25662.1"/>
    <property type="molecule type" value="Genomic_DNA"/>
</dbReference>
<dbReference type="PANTHER" id="PTHR35299">
    <property type="entry name" value="RUBISCO ACCUMULATION FACTOR 1"/>
    <property type="match status" value="1"/>
</dbReference>
<dbReference type="Pfam" id="PF18578">
    <property type="entry name" value="Raf1_N"/>
    <property type="match status" value="1"/>
</dbReference>
<protein>
    <recommendedName>
        <fullName evidence="7">Rubisco accumulation factor 1.1, chloroplastic</fullName>
    </recommendedName>
</protein>
<evidence type="ECO:0000256" key="1">
    <source>
        <dbReference type="ARBA" id="ARBA00023186"/>
    </source>
</evidence>
<keyword evidence="1" id="KW-0143">Chaperone</keyword>
<dbReference type="InterPro" id="IPR040858">
    <property type="entry name" value="Raf1_C"/>
</dbReference>
<feature type="domain" description="Rubisco accumulation factor 1 C-terminal" evidence="2">
    <location>
        <begin position="268"/>
        <end position="420"/>
    </location>
</feature>
<evidence type="ECO:0000313" key="5">
    <source>
        <dbReference type="EMBL" id="GMN25662.1"/>
    </source>
</evidence>
<comment type="caution">
    <text evidence="5">The sequence shown here is derived from an EMBL/GenBank/DDBJ whole genome shotgun (WGS) entry which is preliminary data.</text>
</comment>
<dbReference type="GO" id="GO:0009507">
    <property type="term" value="C:chloroplast"/>
    <property type="evidence" value="ECO:0007669"/>
    <property type="project" value="TreeGrafter"/>
</dbReference>
<keyword evidence="6" id="KW-1185">Reference proteome</keyword>
<dbReference type="GO" id="GO:0110102">
    <property type="term" value="P:ribulose bisphosphate carboxylase complex assembly"/>
    <property type="evidence" value="ECO:0007669"/>
    <property type="project" value="UniProtKB-ARBA"/>
</dbReference>
<feature type="domain" description="Rubisco accumulation factor 1 alpha-helical" evidence="3">
    <location>
        <begin position="139"/>
        <end position="248"/>
    </location>
</feature>
<proteinExistence type="predicted"/>
<dbReference type="Gramene" id="FCD_00000916-RA">
    <property type="protein sequence ID" value="FCD_00000916-RA:cds"/>
    <property type="gene ID" value="FCD_00000916"/>
</dbReference>
<evidence type="ECO:0000259" key="3">
    <source>
        <dbReference type="Pfam" id="PF18578"/>
    </source>
</evidence>
<dbReference type="InterPro" id="IPR037494">
    <property type="entry name" value="RAF1"/>
</dbReference>
<dbReference type="InterPro" id="IPR040781">
    <property type="entry name" value="Raf1_HTH"/>
</dbReference>
<evidence type="ECO:0008006" key="7">
    <source>
        <dbReference type="Google" id="ProtNLM"/>
    </source>
</evidence>
<feature type="domain" description="Rubisco accumulation factor 1 helix turn helix" evidence="4">
    <location>
        <begin position="67"/>
        <end position="126"/>
    </location>
</feature>
<sequence length="433" mass="47768">MLSLTSNALKPLSSIHNTFLFRTKPSLKPISACYIPADPASSQKQQQVYQPFRPPPSPLPAQFRTLDTNGRLEVLANRLGLWFDYAPIIPSLIQEGFTPSSLEEATGISGVEQNQLVVATQVRDSLLQSNTDPSVVSAFDIGGAALLYEIRLLNAQQRSAAAAYIVARGLDAAGAQELARSIRDFPRRRGDKGWDSFDYTQPGDCLAFMYFRQSREHKNLSEQRTSTLEQALKAAVTENAKGRVLEELNAGGEEEGREDDGTGETVRVPVVRLKIGEVGEAKTVAVLPVCKAEEREKGMEEAPRECRTEGEFGVVVAEKGWTRWVVLPKWEPVAVLGKGGVVVSFPDARALPWRTNRWYREEAILVVADRDWKEVNADDGFYLVGGDDGGELKVERGSALKERGVEESLAKVVLVVRPPRDGSDDQLSDDDWE</sequence>
<gene>
    <name evidence="5" type="ORF">TIFTF001_001012</name>
</gene>
<dbReference type="Proteomes" id="UP001187192">
    <property type="component" value="Unassembled WGS sequence"/>
</dbReference>
<organism evidence="5 6">
    <name type="scientific">Ficus carica</name>
    <name type="common">Common fig</name>
    <dbReference type="NCBI Taxonomy" id="3494"/>
    <lineage>
        <taxon>Eukaryota</taxon>
        <taxon>Viridiplantae</taxon>
        <taxon>Streptophyta</taxon>
        <taxon>Embryophyta</taxon>
        <taxon>Tracheophyta</taxon>
        <taxon>Spermatophyta</taxon>
        <taxon>Magnoliopsida</taxon>
        <taxon>eudicotyledons</taxon>
        <taxon>Gunneridae</taxon>
        <taxon>Pentapetalae</taxon>
        <taxon>rosids</taxon>
        <taxon>fabids</taxon>
        <taxon>Rosales</taxon>
        <taxon>Moraceae</taxon>
        <taxon>Ficeae</taxon>
        <taxon>Ficus</taxon>
    </lineage>
</organism>
<dbReference type="PANTHER" id="PTHR35299:SF3">
    <property type="entry name" value="RUBISCO ACCUMULATION FACTOR 1.2, CHLOROPLASTIC"/>
    <property type="match status" value="1"/>
</dbReference>